<evidence type="ECO:0000256" key="23">
    <source>
        <dbReference type="SAM" id="SignalP"/>
    </source>
</evidence>
<comment type="cofactor">
    <cofactor evidence="1">
        <name>Mn(2+)</name>
        <dbReference type="ChEBI" id="CHEBI:29035"/>
    </cofactor>
</comment>
<dbReference type="InterPro" id="IPR003378">
    <property type="entry name" value="Fringe-like_glycosylTrfase"/>
</dbReference>
<dbReference type="GO" id="GO:0000166">
    <property type="term" value="F:nucleotide binding"/>
    <property type="evidence" value="ECO:0007669"/>
    <property type="project" value="UniProtKB-KW"/>
</dbReference>
<dbReference type="Pfam" id="PF02434">
    <property type="entry name" value="Fringe"/>
    <property type="match status" value="1"/>
</dbReference>
<keyword evidence="13" id="KW-1133">Transmembrane helix</keyword>
<evidence type="ECO:0000256" key="6">
    <source>
        <dbReference type="ARBA" id="ARBA00012557"/>
    </source>
</evidence>
<evidence type="ECO:0000313" key="26">
    <source>
        <dbReference type="Proteomes" id="UP000694402"/>
    </source>
</evidence>
<comment type="catalytic activity">
    <reaction evidence="21">
        <text>an N-acetyl-alpha-D-galactosaminyl derivative + UDP-alpha-D-galactose = a beta-D-galactosyl-(1-&gt;3)-N-acetyl-alpha-D-galactosaminyl derivative + UDP + H(+)</text>
        <dbReference type="Rhea" id="RHEA:15621"/>
        <dbReference type="ChEBI" id="CHEBI:15378"/>
        <dbReference type="ChEBI" id="CHEBI:28257"/>
        <dbReference type="ChEBI" id="CHEBI:58223"/>
        <dbReference type="ChEBI" id="CHEBI:66914"/>
        <dbReference type="ChEBI" id="CHEBI:133470"/>
        <dbReference type="EC" id="2.4.1.122"/>
    </reaction>
</comment>
<comment type="pathway">
    <text evidence="3">Protein modification; protein glycosylation.</text>
</comment>
<evidence type="ECO:0000256" key="19">
    <source>
        <dbReference type="ARBA" id="ARBA00042009"/>
    </source>
</evidence>
<dbReference type="EC" id="2.4.1.122" evidence="6"/>
<dbReference type="AlphaFoldDB" id="A0A8C8IYE1"/>
<reference evidence="25" key="2">
    <citation type="submission" date="2025-09" db="UniProtKB">
        <authorList>
            <consortium name="Ensembl"/>
        </authorList>
    </citation>
    <scope>IDENTIFICATION</scope>
</reference>
<proteinExistence type="inferred from homology"/>
<dbReference type="Ensembl" id="ENSOTST00005093792.2">
    <property type="protein sequence ID" value="ENSOTSP00005086400.2"/>
    <property type="gene ID" value="ENSOTSG00005033638.2"/>
</dbReference>
<keyword evidence="23" id="KW-0732">Signal</keyword>
<dbReference type="GO" id="GO:0001525">
    <property type="term" value="P:angiogenesis"/>
    <property type="evidence" value="ECO:0007669"/>
    <property type="project" value="UniProtKB-ARBA"/>
</dbReference>
<comment type="function">
    <text evidence="22">Glycosyltransferase that generates the core 1 O-glycan Gal-beta1-3GalNAc-alpha1-Ser/Thr (T antigen), which is a precursor for many extended O-glycans in glycoproteins.</text>
</comment>
<keyword evidence="8" id="KW-0808">Transferase</keyword>
<feature type="signal peptide" evidence="23">
    <location>
        <begin position="1"/>
        <end position="24"/>
    </location>
</feature>
<feature type="domain" description="Fringe-like glycosyltransferase" evidence="24">
    <location>
        <begin position="52"/>
        <end position="213"/>
    </location>
</feature>
<dbReference type="PANTHER" id="PTHR23033">
    <property type="entry name" value="BETA1,3-GALACTOSYLTRANSFERASE"/>
    <property type="match status" value="1"/>
</dbReference>
<evidence type="ECO:0000256" key="14">
    <source>
        <dbReference type="ARBA" id="ARBA00023136"/>
    </source>
</evidence>
<evidence type="ECO:0000256" key="7">
    <source>
        <dbReference type="ARBA" id="ARBA00022676"/>
    </source>
</evidence>
<evidence type="ECO:0000256" key="15">
    <source>
        <dbReference type="ARBA" id="ARBA00023157"/>
    </source>
</evidence>
<evidence type="ECO:0000256" key="21">
    <source>
        <dbReference type="ARBA" id="ARBA00048842"/>
    </source>
</evidence>
<dbReference type="GO" id="GO:0046872">
    <property type="term" value="F:metal ion binding"/>
    <property type="evidence" value="ECO:0007669"/>
    <property type="project" value="UniProtKB-KW"/>
</dbReference>
<dbReference type="Gene3D" id="3.90.550.50">
    <property type="match status" value="1"/>
</dbReference>
<dbReference type="InterPro" id="IPR026050">
    <property type="entry name" value="C1GALT1/C1GALT1_chp1"/>
</dbReference>
<accession>A0A8C8IYE1</accession>
<evidence type="ECO:0000256" key="16">
    <source>
        <dbReference type="ARBA" id="ARBA00023211"/>
    </source>
</evidence>
<keyword evidence="7" id="KW-0328">Glycosyltransferase</keyword>
<evidence type="ECO:0000256" key="11">
    <source>
        <dbReference type="ARBA" id="ARBA00022741"/>
    </source>
</evidence>
<dbReference type="GeneTree" id="ENSGT00940000164651"/>
<keyword evidence="11" id="KW-0547">Nucleotide-binding</keyword>
<evidence type="ECO:0000256" key="9">
    <source>
        <dbReference type="ARBA" id="ARBA00022692"/>
    </source>
</evidence>
<dbReference type="FunFam" id="3.90.550.50:FF:000007">
    <property type="entry name" value="Glycoprotein-N-acetylgalactosamine 3-beta-galactosyltransferase 1"/>
    <property type="match status" value="1"/>
</dbReference>
<dbReference type="Proteomes" id="UP000694402">
    <property type="component" value="Unassembled WGS sequence"/>
</dbReference>
<dbReference type="GO" id="GO:0016020">
    <property type="term" value="C:membrane"/>
    <property type="evidence" value="ECO:0007669"/>
    <property type="project" value="UniProtKB-SubCell"/>
</dbReference>
<evidence type="ECO:0000256" key="8">
    <source>
        <dbReference type="ARBA" id="ARBA00022679"/>
    </source>
</evidence>
<protein>
    <recommendedName>
        <fullName evidence="17">Glycoprotein-N-acetylgalactosamine 3-beta-galactosyltransferase 1</fullName>
        <ecNumber evidence="6">2.4.1.122</ecNumber>
    </recommendedName>
    <alternativeName>
        <fullName evidence="19">Core 1 O-glycan T-synthase</fullName>
    </alternativeName>
    <alternativeName>
        <fullName evidence="20">Core 1 UDP-galactose:N-acetylgalactosamine-alpha-R beta 1,3-galactosyltransferase 1</fullName>
    </alternativeName>
    <alternativeName>
        <fullName evidence="18">Core 1 beta1,3-galactosyltransferase 1</fullName>
    </alternativeName>
</protein>
<dbReference type="GO" id="GO:0016263">
    <property type="term" value="F:glycoprotein-N-acetylgalactosamine 3-beta-galactosyltransferase activity"/>
    <property type="evidence" value="ECO:0007669"/>
    <property type="project" value="UniProtKB-EC"/>
</dbReference>
<evidence type="ECO:0000256" key="1">
    <source>
        <dbReference type="ARBA" id="ARBA00001936"/>
    </source>
</evidence>
<evidence type="ECO:0000256" key="10">
    <source>
        <dbReference type="ARBA" id="ARBA00022723"/>
    </source>
</evidence>
<dbReference type="UniPathway" id="UPA00378"/>
<keyword evidence="9" id="KW-0812">Transmembrane</keyword>
<keyword evidence="15" id="KW-1015">Disulfide bond</keyword>
<keyword evidence="26" id="KW-1185">Reference proteome</keyword>
<keyword evidence="14" id="KW-0472">Membrane</keyword>
<comment type="similarity">
    <text evidence="4">Belongs to the glycosyltransferase 31 family. Beta3-Gal-T subfamily.</text>
</comment>
<sequence length="367" mass="42674">FTTALSMWMGASFVLLMLRERLLSWHHTARSLTSSLNVAANLSQNVRLLCWIMTGPKNLESRTKHIRATWGKRCNKVLYMSSVETEFPTVGLNVTEGRDQLYWKTIRAFQYIYQHHRNDYDWVLKADDDTFVVIENLRHTLSKQDPEKPVYFGRRFRPFVQQGYMSGGAGYVLSKEAVRRFIKGFDTGKCSHFSTIEDMALGKCMETMGVEPGDSRDVKGRQTFHPYPPHMYLVKEPPRKLPWYLLYDHYKPREGPECCSDHIVSFHYIYPVEMYTLEYFTYHLRPYGYKYRYNPDAVAAEIESNTTTPYRGVYRSSLEHQCSSAVVHLIFGQTVTDREAVSRFSTLIPKYALTHSTSLGELGCSHR</sequence>
<name>A0A8C8IYE1_ONCTS</name>
<keyword evidence="16" id="KW-0464">Manganese</keyword>
<organism evidence="25 26">
    <name type="scientific">Oncorhynchus tshawytscha</name>
    <name type="common">Chinook salmon</name>
    <name type="synonym">Salmo tshawytscha</name>
    <dbReference type="NCBI Taxonomy" id="74940"/>
    <lineage>
        <taxon>Eukaryota</taxon>
        <taxon>Metazoa</taxon>
        <taxon>Chordata</taxon>
        <taxon>Craniata</taxon>
        <taxon>Vertebrata</taxon>
        <taxon>Euteleostomi</taxon>
        <taxon>Actinopterygii</taxon>
        <taxon>Neopterygii</taxon>
        <taxon>Teleostei</taxon>
        <taxon>Protacanthopterygii</taxon>
        <taxon>Salmoniformes</taxon>
        <taxon>Salmonidae</taxon>
        <taxon>Salmoninae</taxon>
        <taxon>Oncorhynchus</taxon>
    </lineage>
</organism>
<evidence type="ECO:0000256" key="12">
    <source>
        <dbReference type="ARBA" id="ARBA00022968"/>
    </source>
</evidence>
<evidence type="ECO:0000256" key="3">
    <source>
        <dbReference type="ARBA" id="ARBA00004922"/>
    </source>
</evidence>
<dbReference type="PANTHER" id="PTHR23033:SF13">
    <property type="entry name" value="GLYCOPROTEIN-N-ACETYLGALACTOSAMINE 3-BETA-GALACTOSYLTRANSFERASE 1"/>
    <property type="match status" value="1"/>
</dbReference>
<evidence type="ECO:0000256" key="17">
    <source>
        <dbReference type="ARBA" id="ARBA00040898"/>
    </source>
</evidence>
<reference evidence="25" key="1">
    <citation type="submission" date="2025-08" db="UniProtKB">
        <authorList>
            <consortium name="Ensembl"/>
        </authorList>
    </citation>
    <scope>IDENTIFICATION</scope>
</reference>
<evidence type="ECO:0000256" key="5">
    <source>
        <dbReference type="ARBA" id="ARBA00011748"/>
    </source>
</evidence>
<evidence type="ECO:0000256" key="18">
    <source>
        <dbReference type="ARBA" id="ARBA00041226"/>
    </source>
</evidence>
<evidence type="ECO:0000256" key="22">
    <source>
        <dbReference type="ARBA" id="ARBA00059245"/>
    </source>
</evidence>
<evidence type="ECO:0000256" key="20">
    <source>
        <dbReference type="ARBA" id="ARBA00043065"/>
    </source>
</evidence>
<evidence type="ECO:0000259" key="24">
    <source>
        <dbReference type="Pfam" id="PF02434"/>
    </source>
</evidence>
<evidence type="ECO:0000256" key="2">
    <source>
        <dbReference type="ARBA" id="ARBA00004606"/>
    </source>
</evidence>
<evidence type="ECO:0000256" key="13">
    <source>
        <dbReference type="ARBA" id="ARBA00022989"/>
    </source>
</evidence>
<comment type="subcellular location">
    <subcellularLocation>
        <location evidence="2">Membrane</location>
        <topology evidence="2">Single-pass type II membrane protein</topology>
    </subcellularLocation>
</comment>
<feature type="chain" id="PRO_5044333278" description="Glycoprotein-N-acetylgalactosamine 3-beta-galactosyltransferase 1" evidence="23">
    <location>
        <begin position="25"/>
        <end position="367"/>
    </location>
</feature>
<evidence type="ECO:0000256" key="4">
    <source>
        <dbReference type="ARBA" id="ARBA00006462"/>
    </source>
</evidence>
<evidence type="ECO:0000313" key="25">
    <source>
        <dbReference type="Ensembl" id="ENSOTSP00005086400.2"/>
    </source>
</evidence>
<comment type="subunit">
    <text evidence="5">Homodimer; disulfide-linked.</text>
</comment>
<keyword evidence="12" id="KW-0735">Signal-anchor</keyword>
<keyword evidence="10" id="KW-0479">Metal-binding</keyword>